<dbReference type="InterPro" id="IPR037769">
    <property type="entry name" value="Abr/Bcr"/>
</dbReference>
<gene>
    <name evidence="3" type="ORF">P7K49_010178</name>
</gene>
<dbReference type="SMART" id="SM00324">
    <property type="entry name" value="RhoGAP"/>
    <property type="match status" value="1"/>
</dbReference>
<comment type="caution">
    <text evidence="3">The sequence shown here is derived from an EMBL/GenBank/DDBJ whole genome shotgun (WGS) entry which is preliminary data.</text>
</comment>
<reference evidence="3 4" key="1">
    <citation type="submission" date="2023-05" db="EMBL/GenBank/DDBJ databases">
        <title>B98-5 Cell Line De Novo Hybrid Assembly: An Optical Mapping Approach.</title>
        <authorList>
            <person name="Kananen K."/>
            <person name="Auerbach J.A."/>
            <person name="Kautto E."/>
            <person name="Blachly J.S."/>
        </authorList>
    </citation>
    <scope>NUCLEOTIDE SEQUENCE [LARGE SCALE GENOMIC DNA]</scope>
    <source>
        <strain evidence="3">B95-8</strain>
        <tissue evidence="3">Cell line</tissue>
    </source>
</reference>
<dbReference type="PROSITE" id="PS50238">
    <property type="entry name" value="RHOGAP"/>
    <property type="match status" value="1"/>
</dbReference>
<dbReference type="PANTHER" id="PTHR23182:SF5">
    <property type="entry name" value="ACTIVE BREAKPOINT CLUSTER REGION-RELATED PROTEIN"/>
    <property type="match status" value="1"/>
</dbReference>
<dbReference type="Pfam" id="PF00620">
    <property type="entry name" value="RhoGAP"/>
    <property type="match status" value="2"/>
</dbReference>
<feature type="region of interest" description="Disordered" evidence="1">
    <location>
        <begin position="132"/>
        <end position="153"/>
    </location>
</feature>
<evidence type="ECO:0000313" key="3">
    <source>
        <dbReference type="EMBL" id="KAK2110432.1"/>
    </source>
</evidence>
<dbReference type="Gene3D" id="1.10.555.10">
    <property type="entry name" value="Rho GTPase activation protein"/>
    <property type="match status" value="2"/>
</dbReference>
<sequence length="295" mass="31792">MGWLGRGARSKVPYIVRQCVEEVEKRGIEEVGIYRISGVATDIQALKAVFDATVTVSQQAVGGTGALRDPGGFVERPGLPTAEELCSNMLVHVKMCSAFREGLSDGDVPVGRQVWATWCECGPELWGMNLTPQSPLPEQPQQVDPSPQKLAGTLGPAFPGETSTEMEWVGAALGGLGGQNRLRLHDHGSSPADNKDILLMLSDMDINAIAGTLKLYFRELPEPLLTDRLYPAFMEGIGEALRAPGVQTGLGQDSLAGEVASRRNPCGLPCCLTFLGHWGLGLRAREWRVACWDLV</sequence>
<proteinExistence type="predicted"/>
<name>A0ABQ9VM33_SAGOE</name>
<feature type="domain" description="Rho-GAP" evidence="2">
    <location>
        <begin position="148"/>
        <end position="295"/>
    </location>
</feature>
<dbReference type="InterPro" id="IPR000198">
    <property type="entry name" value="RhoGAP_dom"/>
</dbReference>
<evidence type="ECO:0000313" key="4">
    <source>
        <dbReference type="Proteomes" id="UP001266305"/>
    </source>
</evidence>
<organism evidence="3 4">
    <name type="scientific">Saguinus oedipus</name>
    <name type="common">Cotton-top tamarin</name>
    <name type="synonym">Oedipomidas oedipus</name>
    <dbReference type="NCBI Taxonomy" id="9490"/>
    <lineage>
        <taxon>Eukaryota</taxon>
        <taxon>Metazoa</taxon>
        <taxon>Chordata</taxon>
        <taxon>Craniata</taxon>
        <taxon>Vertebrata</taxon>
        <taxon>Euteleostomi</taxon>
        <taxon>Mammalia</taxon>
        <taxon>Eutheria</taxon>
        <taxon>Euarchontoglires</taxon>
        <taxon>Primates</taxon>
        <taxon>Haplorrhini</taxon>
        <taxon>Platyrrhini</taxon>
        <taxon>Cebidae</taxon>
        <taxon>Callitrichinae</taxon>
        <taxon>Saguinus</taxon>
    </lineage>
</organism>
<dbReference type="Proteomes" id="UP001266305">
    <property type="component" value="Unassembled WGS sequence"/>
</dbReference>
<dbReference type="InterPro" id="IPR008936">
    <property type="entry name" value="Rho_GTPase_activation_prot"/>
</dbReference>
<accession>A0ABQ9VM33</accession>
<evidence type="ECO:0000256" key="1">
    <source>
        <dbReference type="SAM" id="MobiDB-lite"/>
    </source>
</evidence>
<protein>
    <recommendedName>
        <fullName evidence="2">Rho-GAP domain-containing protein</fullName>
    </recommendedName>
</protein>
<evidence type="ECO:0000259" key="2">
    <source>
        <dbReference type="PROSITE" id="PS50238"/>
    </source>
</evidence>
<keyword evidence="4" id="KW-1185">Reference proteome</keyword>
<dbReference type="PANTHER" id="PTHR23182">
    <property type="entry name" value="BREAKPOINT CLUSTER REGION PROTEIN BCR"/>
    <property type="match status" value="1"/>
</dbReference>
<dbReference type="SUPFAM" id="SSF48350">
    <property type="entry name" value="GTPase activation domain, GAP"/>
    <property type="match status" value="1"/>
</dbReference>
<dbReference type="EMBL" id="JASSZA010000005">
    <property type="protein sequence ID" value="KAK2110432.1"/>
    <property type="molecule type" value="Genomic_DNA"/>
</dbReference>